<evidence type="ECO:0000313" key="3">
    <source>
        <dbReference type="Proteomes" id="UP001140949"/>
    </source>
</evidence>
<keyword evidence="3" id="KW-1185">Reference proteome</keyword>
<dbReference type="AlphaFoldDB" id="A0AAX6I2K6"/>
<proteinExistence type="predicted"/>
<name>A0AAX6I2K6_IRIPA</name>
<gene>
    <name evidence="1" type="ORF">M6B38_163030</name>
    <name evidence="2" type="ORF">M6B38_277765</name>
</gene>
<organism evidence="2 3">
    <name type="scientific">Iris pallida</name>
    <name type="common">Sweet iris</name>
    <dbReference type="NCBI Taxonomy" id="29817"/>
    <lineage>
        <taxon>Eukaryota</taxon>
        <taxon>Viridiplantae</taxon>
        <taxon>Streptophyta</taxon>
        <taxon>Embryophyta</taxon>
        <taxon>Tracheophyta</taxon>
        <taxon>Spermatophyta</taxon>
        <taxon>Magnoliopsida</taxon>
        <taxon>Liliopsida</taxon>
        <taxon>Asparagales</taxon>
        <taxon>Iridaceae</taxon>
        <taxon>Iridoideae</taxon>
        <taxon>Irideae</taxon>
        <taxon>Iris</taxon>
    </lineage>
</organism>
<dbReference type="EMBL" id="JANAVB010005399">
    <property type="protein sequence ID" value="KAJ6847382.1"/>
    <property type="molecule type" value="Genomic_DNA"/>
</dbReference>
<evidence type="ECO:0000313" key="1">
    <source>
        <dbReference type="EMBL" id="KAJ6809844.1"/>
    </source>
</evidence>
<dbReference type="EMBL" id="JANAVB010032856">
    <property type="protein sequence ID" value="KAJ6809844.1"/>
    <property type="molecule type" value="Genomic_DNA"/>
</dbReference>
<reference evidence="2" key="2">
    <citation type="submission" date="2023-04" db="EMBL/GenBank/DDBJ databases">
        <authorList>
            <person name="Bruccoleri R.E."/>
            <person name="Oakeley E.J."/>
            <person name="Faust A.-M."/>
            <person name="Dessus-Babus S."/>
            <person name="Altorfer M."/>
            <person name="Burckhardt D."/>
            <person name="Oertli M."/>
            <person name="Naumann U."/>
            <person name="Petersen F."/>
            <person name="Wong J."/>
        </authorList>
    </citation>
    <scope>NUCLEOTIDE SEQUENCE</scope>
    <source>
        <strain evidence="2">GSM-AAB239-AS_SAM_17_03QT</strain>
        <tissue evidence="2">Leaf</tissue>
    </source>
</reference>
<dbReference type="Proteomes" id="UP001140949">
    <property type="component" value="Unassembled WGS sequence"/>
</dbReference>
<protein>
    <submittedName>
        <fullName evidence="2">Uncharacterized protein</fullName>
    </submittedName>
</protein>
<comment type="caution">
    <text evidence="2">The sequence shown here is derived from an EMBL/GenBank/DDBJ whole genome shotgun (WGS) entry which is preliminary data.</text>
</comment>
<accession>A0AAX6I2K6</accession>
<sequence length="58" mass="6899">MAVDWWRSTDDACGWMSGGARLRMAREQRRESEERESRECQNYFENCALTHLSVFIII</sequence>
<evidence type="ECO:0000313" key="2">
    <source>
        <dbReference type="EMBL" id="KAJ6847382.1"/>
    </source>
</evidence>
<reference evidence="2" key="1">
    <citation type="journal article" date="2023" name="GigaByte">
        <title>Genome assembly of the bearded iris, Iris pallida Lam.</title>
        <authorList>
            <person name="Bruccoleri R.E."/>
            <person name="Oakeley E.J."/>
            <person name="Faust A.M.E."/>
            <person name="Altorfer M."/>
            <person name="Dessus-Babus S."/>
            <person name="Burckhardt D."/>
            <person name="Oertli M."/>
            <person name="Naumann U."/>
            <person name="Petersen F."/>
            <person name="Wong J."/>
        </authorList>
    </citation>
    <scope>NUCLEOTIDE SEQUENCE</scope>
    <source>
        <strain evidence="2">GSM-AAB239-AS_SAM_17_03QT</strain>
    </source>
</reference>